<dbReference type="Proteomes" id="UP000560658">
    <property type="component" value="Unassembled WGS sequence"/>
</dbReference>
<proteinExistence type="predicted"/>
<gene>
    <name evidence="4" type="ORF">GGR06_001935</name>
</gene>
<keyword evidence="1" id="KW-0812">Transmembrane</keyword>
<dbReference type="InterPro" id="IPR032508">
    <property type="entry name" value="FecR_C"/>
</dbReference>
<evidence type="ECO:0008006" key="6">
    <source>
        <dbReference type="Google" id="ProtNLM"/>
    </source>
</evidence>
<dbReference type="EMBL" id="JACIER010000006">
    <property type="protein sequence ID" value="MBB4044146.1"/>
    <property type="molecule type" value="Genomic_DNA"/>
</dbReference>
<name>A0A840CXV5_9BACE</name>
<dbReference type="PANTHER" id="PTHR30273:SF2">
    <property type="entry name" value="PROTEIN FECR"/>
    <property type="match status" value="1"/>
</dbReference>
<dbReference type="FunFam" id="2.60.120.1440:FF:000001">
    <property type="entry name" value="Putative anti-sigma factor"/>
    <property type="match status" value="1"/>
</dbReference>
<dbReference type="PANTHER" id="PTHR30273">
    <property type="entry name" value="PERIPLASMIC SIGNAL SENSOR AND SIGMA FACTOR ACTIVATOR FECR-RELATED"/>
    <property type="match status" value="1"/>
</dbReference>
<feature type="domain" description="FecR protein" evidence="2">
    <location>
        <begin position="185"/>
        <end position="279"/>
    </location>
</feature>
<evidence type="ECO:0000259" key="2">
    <source>
        <dbReference type="Pfam" id="PF04773"/>
    </source>
</evidence>
<evidence type="ECO:0000313" key="4">
    <source>
        <dbReference type="EMBL" id="MBB4044146.1"/>
    </source>
</evidence>
<keyword evidence="5" id="KW-1185">Reference proteome</keyword>
<dbReference type="Gene3D" id="3.55.50.30">
    <property type="match status" value="1"/>
</dbReference>
<organism evidence="4 5">
    <name type="scientific">Bacteroides reticulotermitis</name>
    <dbReference type="NCBI Taxonomy" id="1133319"/>
    <lineage>
        <taxon>Bacteria</taxon>
        <taxon>Pseudomonadati</taxon>
        <taxon>Bacteroidota</taxon>
        <taxon>Bacteroidia</taxon>
        <taxon>Bacteroidales</taxon>
        <taxon>Bacteroidaceae</taxon>
        <taxon>Bacteroides</taxon>
    </lineage>
</organism>
<evidence type="ECO:0000256" key="1">
    <source>
        <dbReference type="SAM" id="Phobius"/>
    </source>
</evidence>
<dbReference type="Pfam" id="PF04773">
    <property type="entry name" value="FecR"/>
    <property type="match status" value="1"/>
</dbReference>
<evidence type="ECO:0000259" key="3">
    <source>
        <dbReference type="Pfam" id="PF16344"/>
    </source>
</evidence>
<evidence type="ECO:0000313" key="5">
    <source>
        <dbReference type="Proteomes" id="UP000560658"/>
    </source>
</evidence>
<dbReference type="AlphaFoldDB" id="A0A840CXV5"/>
<keyword evidence="1" id="KW-1133">Transmembrane helix</keyword>
<dbReference type="InterPro" id="IPR012373">
    <property type="entry name" value="Ferrdict_sens_TM"/>
</dbReference>
<feature type="transmembrane region" description="Helical" evidence="1">
    <location>
        <begin position="93"/>
        <end position="113"/>
    </location>
</feature>
<feature type="domain" description="Protein FecR C-terminal" evidence="3">
    <location>
        <begin position="320"/>
        <end position="389"/>
    </location>
</feature>
<comment type="caution">
    <text evidence="4">The sequence shown here is derived from an EMBL/GenBank/DDBJ whole genome shotgun (WGS) entry which is preliminary data.</text>
</comment>
<dbReference type="GO" id="GO:0016989">
    <property type="term" value="F:sigma factor antagonist activity"/>
    <property type="evidence" value="ECO:0007669"/>
    <property type="project" value="TreeGrafter"/>
</dbReference>
<accession>A0A840CXV5</accession>
<dbReference type="Gene3D" id="2.60.120.1440">
    <property type="match status" value="1"/>
</dbReference>
<sequence>MSNKEGENIDYILEILTNPALEQTPEFAQWIQKKANRRLYMDAKAAHDSLALEEMEFPDVSNEWDSLKQDLHESVLSSIPLDYTPKPFRKTSYWRWGAVAAMLILGSIIPILLPVEQPLTHAVALMHELTTPQEVILSSTNGQEITLSTDFNRDSLVALGVNVSDQKAIEYQNRSYVQAKAEIHTLKTPRGKDFKITLSDGTEVWLNAESTLYYPVNFVGEERMVELEGEAYFKVAKDEKHPFIVKTKNITTRVLGTSFNIKDYAHSDSHLTLVEGKVEARGKRTSIMLHPAQDACFNTDGTINVQKVDTRLYTSWIEGYFYFEDASLSDIMRDLGRWYNLTIEFADARQMNYHFTFWANRKAGIGKALELLNQLGKVEARLEKNTVIINNK</sequence>
<dbReference type="RefSeq" id="WP_052517299.1">
    <property type="nucleotide sequence ID" value="NZ_JACIER010000006.1"/>
</dbReference>
<reference evidence="4" key="1">
    <citation type="submission" date="2020-08" db="EMBL/GenBank/DDBJ databases">
        <title>Genomic Encyclopedia of Type Strains, Phase IV (KMG-IV): sequencing the most valuable type-strain genomes for metagenomic binning, comparative biology and taxonomic classification.</title>
        <authorList>
            <person name="Goeker M."/>
        </authorList>
    </citation>
    <scope>NUCLEOTIDE SEQUENCE [LARGE SCALE GENOMIC DNA]</scope>
    <source>
        <strain evidence="4">DSM 105720</strain>
    </source>
</reference>
<keyword evidence="1" id="KW-0472">Membrane</keyword>
<dbReference type="InterPro" id="IPR006860">
    <property type="entry name" value="FecR"/>
</dbReference>
<protein>
    <recommendedName>
        <fullName evidence="6">FecR family protein</fullName>
    </recommendedName>
</protein>
<dbReference type="Pfam" id="PF16344">
    <property type="entry name" value="FecR_C"/>
    <property type="match status" value="1"/>
</dbReference>